<dbReference type="STRING" id="3821.A0A151U5E2"/>
<dbReference type="GO" id="GO:0009507">
    <property type="term" value="C:chloroplast"/>
    <property type="evidence" value="ECO:0007669"/>
    <property type="project" value="TreeGrafter"/>
</dbReference>
<keyword evidence="4" id="KW-1185">Reference proteome</keyword>
<evidence type="ECO:0000313" key="3">
    <source>
        <dbReference type="EMBL" id="KYP74526.1"/>
    </source>
</evidence>
<reference evidence="3 4" key="1">
    <citation type="journal article" date="2012" name="Nat. Biotechnol.">
        <title>Draft genome sequence of pigeonpea (Cajanus cajan), an orphan legume crop of resource-poor farmers.</title>
        <authorList>
            <person name="Varshney R.K."/>
            <person name="Chen W."/>
            <person name="Li Y."/>
            <person name="Bharti A.K."/>
            <person name="Saxena R.K."/>
            <person name="Schlueter J.A."/>
            <person name="Donoghue M.T."/>
            <person name="Azam S."/>
            <person name="Fan G."/>
            <person name="Whaley A.M."/>
            <person name="Farmer A.D."/>
            <person name="Sheridan J."/>
            <person name="Iwata A."/>
            <person name="Tuteja R."/>
            <person name="Penmetsa R.V."/>
            <person name="Wu W."/>
            <person name="Upadhyaya H.D."/>
            <person name="Yang S.P."/>
            <person name="Shah T."/>
            <person name="Saxena K.B."/>
            <person name="Michael T."/>
            <person name="McCombie W.R."/>
            <person name="Yang B."/>
            <person name="Zhang G."/>
            <person name="Yang H."/>
            <person name="Wang J."/>
            <person name="Spillane C."/>
            <person name="Cook D.R."/>
            <person name="May G.D."/>
            <person name="Xu X."/>
            <person name="Jackson S.A."/>
        </authorList>
    </citation>
    <scope>NUCLEOTIDE SEQUENCE [LARGE SCALE GENOMIC DNA]</scope>
    <source>
        <strain evidence="4">cv. Asha</strain>
    </source>
</reference>
<gene>
    <name evidence="3" type="ORF">KK1_007210</name>
</gene>
<accession>A0A151U5E2</accession>
<dbReference type="Pfam" id="PF18087">
    <property type="entry name" value="RuBisCo_chap_C"/>
    <property type="match status" value="1"/>
</dbReference>
<dbReference type="Pfam" id="PF18578">
    <property type="entry name" value="Raf1_N"/>
    <property type="match status" value="1"/>
</dbReference>
<feature type="domain" description="Rubisco accumulation factor 1 C-terminal" evidence="1">
    <location>
        <begin position="85"/>
        <end position="234"/>
    </location>
</feature>
<evidence type="ECO:0000259" key="2">
    <source>
        <dbReference type="Pfam" id="PF18578"/>
    </source>
</evidence>
<dbReference type="PANTHER" id="PTHR35299:SF3">
    <property type="entry name" value="RUBISCO ACCUMULATION FACTOR 1.2, CHLOROPLASTIC"/>
    <property type="match status" value="1"/>
</dbReference>
<feature type="domain" description="Rubisco accumulation factor 1 alpha-helical" evidence="2">
    <location>
        <begin position="1"/>
        <end position="66"/>
    </location>
</feature>
<dbReference type="PANTHER" id="PTHR35299">
    <property type="entry name" value="RUBISCO ACCUMULATION FACTOR 1"/>
    <property type="match status" value="1"/>
</dbReference>
<dbReference type="InterPro" id="IPR041358">
    <property type="entry name" value="Raf1_N"/>
</dbReference>
<dbReference type="InterPro" id="IPR040858">
    <property type="entry name" value="Raf1_C"/>
</dbReference>
<evidence type="ECO:0000259" key="1">
    <source>
        <dbReference type="Pfam" id="PF18087"/>
    </source>
</evidence>
<sequence length="247" mass="27856">MKDYPSRRGDKGWERFNYTLPGDCLAFMYYRQSREHQNPSDKRSSALEQALRVAETEEARQAVLEEIKGEKQGEKAEEEEIVTRVPVVRLRIGEVAEASSVVVLPVCKAEEREILEAPFECRSKGEFGVVMAEKGWGRWVVLPGWEPVVGLGDGGVVVSFADARVLPWKANRWYKEEPILVVADRSKREVGADDAFYLVNLEGQGFKVERGLALKEGGVTLTLGNVVLVVRPPKEEYDDQLSDDDWE</sequence>
<dbReference type="EMBL" id="CM003604">
    <property type="protein sequence ID" value="KYP74526.1"/>
    <property type="molecule type" value="Genomic_DNA"/>
</dbReference>
<protein>
    <recommendedName>
        <fullName evidence="5">Rubisco accumulation factor 1 C-terminal domain-containing protein</fullName>
    </recommendedName>
</protein>
<name>A0A151U5E2_CAJCA</name>
<dbReference type="InterPro" id="IPR037494">
    <property type="entry name" value="RAF1"/>
</dbReference>
<dbReference type="OMA" id="YRSNCAW"/>
<dbReference type="Proteomes" id="UP000075243">
    <property type="component" value="Chromosome 2"/>
</dbReference>
<proteinExistence type="predicted"/>
<evidence type="ECO:0008006" key="5">
    <source>
        <dbReference type="Google" id="ProtNLM"/>
    </source>
</evidence>
<dbReference type="Gramene" id="C.cajan_07011.t">
    <property type="protein sequence ID" value="C.cajan_07011.t.cds1"/>
    <property type="gene ID" value="C.cajan_07011"/>
</dbReference>
<dbReference type="AlphaFoldDB" id="A0A151U5E2"/>
<evidence type="ECO:0000313" key="4">
    <source>
        <dbReference type="Proteomes" id="UP000075243"/>
    </source>
</evidence>
<organism evidence="3 4">
    <name type="scientific">Cajanus cajan</name>
    <name type="common">Pigeon pea</name>
    <name type="synonym">Cajanus indicus</name>
    <dbReference type="NCBI Taxonomy" id="3821"/>
    <lineage>
        <taxon>Eukaryota</taxon>
        <taxon>Viridiplantae</taxon>
        <taxon>Streptophyta</taxon>
        <taxon>Embryophyta</taxon>
        <taxon>Tracheophyta</taxon>
        <taxon>Spermatophyta</taxon>
        <taxon>Magnoliopsida</taxon>
        <taxon>eudicotyledons</taxon>
        <taxon>Gunneridae</taxon>
        <taxon>Pentapetalae</taxon>
        <taxon>rosids</taxon>
        <taxon>fabids</taxon>
        <taxon>Fabales</taxon>
        <taxon>Fabaceae</taxon>
        <taxon>Papilionoideae</taxon>
        <taxon>50 kb inversion clade</taxon>
        <taxon>NPAAA clade</taxon>
        <taxon>indigoferoid/millettioid clade</taxon>
        <taxon>Phaseoleae</taxon>
        <taxon>Cajanus</taxon>
    </lineage>
</organism>